<evidence type="ECO:0000313" key="5">
    <source>
        <dbReference type="Proteomes" id="UP001157006"/>
    </source>
</evidence>
<feature type="compositionally biased region" description="Basic and acidic residues" evidence="1">
    <location>
        <begin position="319"/>
        <end position="330"/>
    </location>
</feature>
<feature type="compositionally biased region" description="Polar residues" evidence="1">
    <location>
        <begin position="334"/>
        <end position="353"/>
    </location>
</feature>
<feature type="region of interest" description="Disordered" evidence="1">
    <location>
        <begin position="293"/>
        <end position="383"/>
    </location>
</feature>
<reference evidence="4 5" key="1">
    <citation type="submission" date="2023-01" db="EMBL/GenBank/DDBJ databases">
        <authorList>
            <person name="Kreplak J."/>
        </authorList>
    </citation>
    <scope>NUCLEOTIDE SEQUENCE [LARGE SCALE GENOMIC DNA]</scope>
</reference>
<feature type="region of interest" description="Disordered" evidence="1">
    <location>
        <begin position="46"/>
        <end position="105"/>
    </location>
</feature>
<feature type="compositionally biased region" description="Basic and acidic residues" evidence="1">
    <location>
        <begin position="428"/>
        <end position="440"/>
    </location>
</feature>
<dbReference type="AlphaFoldDB" id="A0AAV0ZJ55"/>
<evidence type="ECO:0000256" key="1">
    <source>
        <dbReference type="SAM" id="MobiDB-lite"/>
    </source>
</evidence>
<protein>
    <recommendedName>
        <fullName evidence="6">Zinc-ribbon domain-containing protein</fullName>
    </recommendedName>
</protein>
<feature type="compositionally biased region" description="Polar residues" evidence="1">
    <location>
        <begin position="475"/>
        <end position="485"/>
    </location>
</feature>
<dbReference type="InterPro" id="IPR055126">
    <property type="entry name" value="EDR4-like_N"/>
</dbReference>
<proteinExistence type="predicted"/>
<dbReference type="Proteomes" id="UP001157006">
    <property type="component" value="Chromosome 2"/>
</dbReference>
<feature type="compositionally biased region" description="Basic and acidic residues" evidence="1">
    <location>
        <begin position="455"/>
        <end position="466"/>
    </location>
</feature>
<feature type="compositionally biased region" description="Basic and acidic residues" evidence="1">
    <location>
        <begin position="83"/>
        <end position="103"/>
    </location>
</feature>
<dbReference type="InterPro" id="IPR021480">
    <property type="entry name" value="Zinc_ribbon_12"/>
</dbReference>
<feature type="compositionally biased region" description="Polar residues" evidence="1">
    <location>
        <begin position="46"/>
        <end position="55"/>
    </location>
</feature>
<name>A0AAV0ZJ55_VICFA</name>
<feature type="region of interest" description="Disordered" evidence="1">
    <location>
        <begin position="157"/>
        <end position="189"/>
    </location>
</feature>
<dbReference type="Pfam" id="PF11331">
    <property type="entry name" value="Zn_ribbon_12"/>
    <property type="match status" value="1"/>
</dbReference>
<feature type="domain" description="Probable zinc-ribbon" evidence="2">
    <location>
        <begin position="690"/>
        <end position="734"/>
    </location>
</feature>
<feature type="compositionally biased region" description="Polar residues" evidence="1">
    <location>
        <begin position="848"/>
        <end position="860"/>
    </location>
</feature>
<dbReference type="PANTHER" id="PTHR31105:SF38">
    <property type="entry name" value="PROTEIN ENHANCED DISEASE RESISTANCE 4"/>
    <property type="match status" value="1"/>
</dbReference>
<dbReference type="Pfam" id="PF22910">
    <property type="entry name" value="EDR4-like_1st"/>
    <property type="match status" value="1"/>
</dbReference>
<dbReference type="InterPro" id="IPR040244">
    <property type="entry name" value="EDR4-like"/>
</dbReference>
<dbReference type="GO" id="GO:1900150">
    <property type="term" value="P:regulation of defense response to fungus"/>
    <property type="evidence" value="ECO:0007669"/>
    <property type="project" value="InterPro"/>
</dbReference>
<evidence type="ECO:0000259" key="2">
    <source>
        <dbReference type="Pfam" id="PF11331"/>
    </source>
</evidence>
<feature type="compositionally biased region" description="Basic and acidic residues" evidence="1">
    <location>
        <begin position="180"/>
        <end position="189"/>
    </location>
</feature>
<evidence type="ECO:0000313" key="4">
    <source>
        <dbReference type="EMBL" id="CAI8598690.1"/>
    </source>
</evidence>
<feature type="compositionally biased region" description="Basic and acidic residues" evidence="1">
    <location>
        <begin position="489"/>
        <end position="508"/>
    </location>
</feature>
<accession>A0AAV0ZJ55</accession>
<evidence type="ECO:0008006" key="6">
    <source>
        <dbReference type="Google" id="ProtNLM"/>
    </source>
</evidence>
<dbReference type="EMBL" id="OX451737">
    <property type="protein sequence ID" value="CAI8598690.1"/>
    <property type="molecule type" value="Genomic_DNA"/>
</dbReference>
<keyword evidence="5" id="KW-1185">Reference proteome</keyword>
<feature type="region of interest" description="Disordered" evidence="1">
    <location>
        <begin position="409"/>
        <end position="508"/>
    </location>
</feature>
<dbReference type="PANTHER" id="PTHR31105">
    <property type="entry name" value="EXTRA-LARGE G-PROTEIN-LIKE"/>
    <property type="match status" value="1"/>
</dbReference>
<feature type="domain" description="Enhanced disease resistance 4-like N-terminal" evidence="3">
    <location>
        <begin position="8"/>
        <end position="41"/>
    </location>
</feature>
<feature type="region of interest" description="Disordered" evidence="1">
    <location>
        <begin position="848"/>
        <end position="896"/>
    </location>
</feature>
<evidence type="ECO:0000259" key="3">
    <source>
        <dbReference type="Pfam" id="PF22910"/>
    </source>
</evidence>
<gene>
    <name evidence="4" type="ORF">VFH_II140000</name>
</gene>
<feature type="compositionally biased region" description="Basic and acidic residues" evidence="1">
    <location>
        <begin position="861"/>
        <end position="873"/>
    </location>
</feature>
<organism evidence="4 5">
    <name type="scientific">Vicia faba</name>
    <name type="common">Broad bean</name>
    <name type="synonym">Faba vulgaris</name>
    <dbReference type="NCBI Taxonomy" id="3906"/>
    <lineage>
        <taxon>Eukaryota</taxon>
        <taxon>Viridiplantae</taxon>
        <taxon>Streptophyta</taxon>
        <taxon>Embryophyta</taxon>
        <taxon>Tracheophyta</taxon>
        <taxon>Spermatophyta</taxon>
        <taxon>Magnoliopsida</taxon>
        <taxon>eudicotyledons</taxon>
        <taxon>Gunneridae</taxon>
        <taxon>Pentapetalae</taxon>
        <taxon>rosids</taxon>
        <taxon>fabids</taxon>
        <taxon>Fabales</taxon>
        <taxon>Fabaceae</taxon>
        <taxon>Papilionoideae</taxon>
        <taxon>50 kb inversion clade</taxon>
        <taxon>NPAAA clade</taxon>
        <taxon>Hologalegina</taxon>
        <taxon>IRL clade</taxon>
        <taxon>Fabeae</taxon>
        <taxon>Vicia</taxon>
    </lineage>
</organism>
<feature type="compositionally biased region" description="Polar residues" evidence="1">
    <location>
        <begin position="372"/>
        <end position="381"/>
    </location>
</feature>
<sequence>MSGKLVPKLRIVKCPKCRQLLQEPQGYDVYKCGGCGTELQAKKQSTAVKSDSSIQEIEAAPGNTPNHVSDGKQRGDKKRRFPLRKDSLKAKETASSRECHLDGNSEYNGGQLVPFKFTDEEELEDELDIPKLSLRRLRVSKKVGSVKTTHCEIEEISNGDFSLERPKEESIPSSDEDENNDKSALEGDIPKMEIAEINLGKLSLEEAGAELISRSDEANVNIEKPVTEDANAEVEIIASELEGVVDLNNRNLPPEELNFRIDGEDAKNDKSAIVGEKLEEEITGNNIAEEKLNNGIWTQEGAEGDLNVSALDKEEPDDEKSAKEGAKSEVDTAEGTTTKMPSTENVDTFNTTELRGHSSEVSNVHGKEKLSESPTTRSSNAYDGINEQFPIQHLDSLRNTYAEAEGRIRKGKGPANGDFGTQHQSNVPEEKNHMVKDSRRNKNKVLDNTSQGDSRFMKTKRDHEFPSRVPFHRNGYQSHNESGRPSNGMHDESSSFLSRDPREETDQEKAKLLGMIYKLQDELNKTRYVSEKSNVRVATGVSYKENHNSVYKYHSHDLREGRFSHALDHFRCNGRCHCEIMSGQRHKYSRIPYSAEATSWAYRVDHPCHHCCSHVSADLSPRVHFQHEDLHKCCRAHDCSSSGPQYFTASKLPLYSSDTNSDDQRYRATMARKYLREKQNLAKRHRRPVAGGAPFVTCPKCFKLLQLPADFLLYKRTCHQLKCGGCSEVLKFSLKDGTHVVPFSSIPIDLPSRELHHGSEVINGGKLPSKTHVNHYHHSPAKPISYYDDYGLSVSQSFSSEVDPAFLTQQFDTLHSSEYVNPGVSPSSTFKAKIIGSRYFSTIAATTETDQSTELSSNMSEPRKLSPEKEARQPRKSTLHKLMGYSTPSRVIKGTP</sequence>